<evidence type="ECO:0000313" key="4">
    <source>
        <dbReference type="Proteomes" id="UP001500002"/>
    </source>
</evidence>
<dbReference type="InterPro" id="IPR039424">
    <property type="entry name" value="SBP_5"/>
</dbReference>
<dbReference type="CDD" id="cd00995">
    <property type="entry name" value="PBP2_NikA_DppA_OppA_like"/>
    <property type="match status" value="1"/>
</dbReference>
<dbReference type="PROSITE" id="PS51257">
    <property type="entry name" value="PROKAR_LIPOPROTEIN"/>
    <property type="match status" value="1"/>
</dbReference>
<comment type="caution">
    <text evidence="3">The sequence shown here is derived from an EMBL/GenBank/DDBJ whole genome shotgun (WGS) entry which is preliminary data.</text>
</comment>
<accession>A0ABN2M517</accession>
<protein>
    <recommendedName>
        <fullName evidence="2">Solute-binding protein family 5 domain-containing protein</fullName>
    </recommendedName>
</protein>
<dbReference type="InterPro" id="IPR030678">
    <property type="entry name" value="Peptide/Ni-bd"/>
</dbReference>
<name>A0ABN2M517_9MICO</name>
<dbReference type="Gene3D" id="3.10.105.10">
    <property type="entry name" value="Dipeptide-binding Protein, Domain 3"/>
    <property type="match status" value="1"/>
</dbReference>
<dbReference type="PANTHER" id="PTHR30290:SF65">
    <property type="entry name" value="MONOACYL PHOSPHATIDYLINOSITOL TETRAMANNOSIDE-BINDING PROTEIN LPQW-RELATED"/>
    <property type="match status" value="1"/>
</dbReference>
<proteinExistence type="predicted"/>
<dbReference type="InterPro" id="IPR000914">
    <property type="entry name" value="SBP_5_dom"/>
</dbReference>
<dbReference type="Pfam" id="PF00496">
    <property type="entry name" value="SBP_bac_5"/>
    <property type="match status" value="1"/>
</dbReference>
<gene>
    <name evidence="3" type="ORF">GCM10009749_17420</name>
</gene>
<sequence length="504" mass="52465">MKLRIPVAAASMLMSAALLTACVGQSTASQDEGTITIALNGPIDTWNPQEALTTQSFAVYPQVFASLLSTSPDGSAIEPGLAESYEFDDTAKTITFHLDPAATFSNGDPVTSADVAYSEGLWAAGELYGSYFSSIASVDAPDEQTVVFTLTAPDHALLGILATANAAVVPEDLGGVDAATFWKKPVSAGAYRIASEDVGQSITLERNEHFAGDGSDLPQIVEYVMVADAAQQLLQFQSGKVDVVNDVQLDSAGQYDPSRLQSTTSAGVVVLMLNTQVAPLDDPQLRRAINLAIDHEALLAGGFADLAVAATSVLPQVVPGVAACEECDWPTTDVAAATELVEASGYDGQTITMTVPSEVGPEKLAAQALVPMLAEAGIDVELAAVPESAFIEKLENGDYSVAPIVYNALAPSAVDPLGFLAATGILFTGSDPTAANDAIAALTAATDEQATQAATAGFEAWAFEHTPLVPLGVPDVIYAVSERVEGFVPNPYKAWYVEDVTLTR</sequence>
<dbReference type="Proteomes" id="UP001500002">
    <property type="component" value="Unassembled WGS sequence"/>
</dbReference>
<evidence type="ECO:0000256" key="1">
    <source>
        <dbReference type="SAM" id="SignalP"/>
    </source>
</evidence>
<feature type="domain" description="Solute-binding protein family 5" evidence="2">
    <location>
        <begin position="77"/>
        <end position="411"/>
    </location>
</feature>
<feature type="chain" id="PRO_5047316690" description="Solute-binding protein family 5 domain-containing protein" evidence="1">
    <location>
        <begin position="21"/>
        <end position="504"/>
    </location>
</feature>
<dbReference type="RefSeq" id="WP_344295458.1">
    <property type="nucleotide sequence ID" value="NZ_BAAANJ010000005.1"/>
</dbReference>
<organism evidence="3 4">
    <name type="scientific">Agromyces neolithicus</name>
    <dbReference type="NCBI Taxonomy" id="269420"/>
    <lineage>
        <taxon>Bacteria</taxon>
        <taxon>Bacillati</taxon>
        <taxon>Actinomycetota</taxon>
        <taxon>Actinomycetes</taxon>
        <taxon>Micrococcales</taxon>
        <taxon>Microbacteriaceae</taxon>
        <taxon>Agromyces</taxon>
    </lineage>
</organism>
<dbReference type="SUPFAM" id="SSF53850">
    <property type="entry name" value="Periplasmic binding protein-like II"/>
    <property type="match status" value="1"/>
</dbReference>
<keyword evidence="4" id="KW-1185">Reference proteome</keyword>
<dbReference type="EMBL" id="BAAANJ010000005">
    <property type="protein sequence ID" value="GAA1809446.1"/>
    <property type="molecule type" value="Genomic_DNA"/>
</dbReference>
<dbReference type="PIRSF" id="PIRSF002741">
    <property type="entry name" value="MppA"/>
    <property type="match status" value="1"/>
</dbReference>
<dbReference type="Gene3D" id="3.40.190.10">
    <property type="entry name" value="Periplasmic binding protein-like II"/>
    <property type="match status" value="1"/>
</dbReference>
<keyword evidence="1" id="KW-0732">Signal</keyword>
<evidence type="ECO:0000259" key="2">
    <source>
        <dbReference type="Pfam" id="PF00496"/>
    </source>
</evidence>
<dbReference type="PANTHER" id="PTHR30290">
    <property type="entry name" value="PERIPLASMIC BINDING COMPONENT OF ABC TRANSPORTER"/>
    <property type="match status" value="1"/>
</dbReference>
<evidence type="ECO:0000313" key="3">
    <source>
        <dbReference type="EMBL" id="GAA1809446.1"/>
    </source>
</evidence>
<feature type="signal peptide" evidence="1">
    <location>
        <begin position="1"/>
        <end position="20"/>
    </location>
</feature>
<reference evidence="3 4" key="1">
    <citation type="journal article" date="2019" name="Int. J. Syst. Evol. Microbiol.">
        <title>The Global Catalogue of Microorganisms (GCM) 10K type strain sequencing project: providing services to taxonomists for standard genome sequencing and annotation.</title>
        <authorList>
            <consortium name="The Broad Institute Genomics Platform"/>
            <consortium name="The Broad Institute Genome Sequencing Center for Infectious Disease"/>
            <person name="Wu L."/>
            <person name="Ma J."/>
        </authorList>
    </citation>
    <scope>NUCLEOTIDE SEQUENCE [LARGE SCALE GENOMIC DNA]</scope>
    <source>
        <strain evidence="3 4">JCM 14322</strain>
    </source>
</reference>